<dbReference type="PANTHER" id="PTHR35564">
    <property type="match status" value="1"/>
</dbReference>
<dbReference type="Pfam" id="PF06996">
    <property type="entry name" value="T6SS_TssG"/>
    <property type="match status" value="1"/>
</dbReference>
<sequence>MINHIEAKCHEFSFFQAVSLLERHYVYENGGSFKGIGKNKYITDERIRFTVSPNLDFPKSDIEFVQHLELNGNTYTRVEVNFLGLHGSSSPLPSAYTEKLAGREEEDNPVKQFFDFFHNRYVSMVYQVWKKYRYHIQYQDGAKDAFSSRMLHLLGLSSVMQEAEASDLDRAKLLSYVNQLSTRTRSPKLISGIVAHYFNLPHVHVEEWVYRRVEIHGSQRNKLNRDNCCLGGDFHLGKTAPDLVGKFNLCFDDVDFDTYQAFLPGGKKYPTLIGLMRFILRDPVAWDLKMRLKLDDMPKNQLGQGKGNQLGQTIWLGGPKEKDANIRLVGSL</sequence>
<keyword evidence="2" id="KW-1185">Reference proteome</keyword>
<reference evidence="2" key="1">
    <citation type="submission" date="2017-02" db="EMBL/GenBank/DDBJ databases">
        <authorList>
            <person name="Varghese N."/>
            <person name="Submissions S."/>
        </authorList>
    </citation>
    <scope>NUCLEOTIDE SEQUENCE [LARGE SCALE GENOMIC DNA]</scope>
    <source>
        <strain evidence="2">DSM 22720</strain>
    </source>
</reference>
<proteinExistence type="predicted"/>
<accession>A0A1T4VAB7</accession>
<evidence type="ECO:0000313" key="1">
    <source>
        <dbReference type="EMBL" id="SKA61826.1"/>
    </source>
</evidence>
<dbReference type="EMBL" id="FUXU01000058">
    <property type="protein sequence ID" value="SKA61826.1"/>
    <property type="molecule type" value="Genomic_DNA"/>
</dbReference>
<name>A0A1T4VAB7_9GAMM</name>
<dbReference type="RefSeq" id="WP_078753727.1">
    <property type="nucleotide sequence ID" value="NZ_FUXU01000058.1"/>
</dbReference>
<dbReference type="NCBIfam" id="TIGR03347">
    <property type="entry name" value="VI_chp_1"/>
    <property type="match status" value="1"/>
</dbReference>
<protein>
    <submittedName>
        <fullName evidence="1">Type VI secretion system protein ImpH</fullName>
    </submittedName>
</protein>
<evidence type="ECO:0000313" key="2">
    <source>
        <dbReference type="Proteomes" id="UP000190162"/>
    </source>
</evidence>
<dbReference type="OrthoDB" id="1523296at2"/>
<dbReference type="AlphaFoldDB" id="A0A1T4VAB7"/>
<gene>
    <name evidence="1" type="ORF">SAMN02745132_03531</name>
</gene>
<dbReference type="Proteomes" id="UP000190162">
    <property type="component" value="Unassembled WGS sequence"/>
</dbReference>
<organism evidence="1 2">
    <name type="scientific">Enterovibrio nigricans DSM 22720</name>
    <dbReference type="NCBI Taxonomy" id="1121868"/>
    <lineage>
        <taxon>Bacteria</taxon>
        <taxon>Pseudomonadati</taxon>
        <taxon>Pseudomonadota</taxon>
        <taxon>Gammaproteobacteria</taxon>
        <taxon>Vibrionales</taxon>
        <taxon>Vibrionaceae</taxon>
        <taxon>Enterovibrio</taxon>
    </lineage>
</organism>
<dbReference type="InterPro" id="IPR010732">
    <property type="entry name" value="T6SS_TssG-like"/>
</dbReference>
<dbReference type="PANTHER" id="PTHR35564:SF3">
    <property type="entry name" value="TYPE VI SECRETION SYSTEM BASEPLATE SUBUNIT TSSG"/>
    <property type="match status" value="1"/>
</dbReference>